<name>A0A5S3WG30_9GAMM</name>
<dbReference type="InterPro" id="IPR021313">
    <property type="entry name" value="DUF2909"/>
</dbReference>
<dbReference type="OrthoDB" id="5706633at2"/>
<reference evidence="3 4" key="1">
    <citation type="submission" date="2018-01" db="EMBL/GenBank/DDBJ databases">
        <authorList>
            <person name="Paulsen S."/>
            <person name="Gram L.K."/>
        </authorList>
    </citation>
    <scope>NUCLEOTIDE SEQUENCE [LARGE SCALE GENOMIC DNA]</scope>
    <source>
        <strain evidence="3 4">S2676</strain>
    </source>
</reference>
<gene>
    <name evidence="3" type="ORF">CWB99_20970</name>
</gene>
<evidence type="ECO:0000256" key="1">
    <source>
        <dbReference type="SAM" id="MobiDB-lite"/>
    </source>
</evidence>
<dbReference type="Pfam" id="PF11137">
    <property type="entry name" value="DUF2909"/>
    <property type="match status" value="1"/>
</dbReference>
<dbReference type="Proteomes" id="UP000310249">
    <property type="component" value="Unassembled WGS sequence"/>
</dbReference>
<proteinExistence type="predicted"/>
<comment type="caution">
    <text evidence="3">The sequence shown here is derived from an EMBL/GenBank/DDBJ whole genome shotgun (WGS) entry which is preliminary data.</text>
</comment>
<dbReference type="AlphaFoldDB" id="A0A5S3WG30"/>
<protein>
    <submittedName>
        <fullName evidence="3">DUF2909 domain-containing protein</fullName>
    </submittedName>
</protein>
<reference evidence="4" key="2">
    <citation type="submission" date="2019-06" db="EMBL/GenBank/DDBJ databases">
        <title>Co-occurence of chitin degradation, pigmentation and bioactivity in marine Pseudoalteromonas.</title>
        <authorList>
            <person name="Sonnenschein E.C."/>
            <person name="Bech P.K."/>
        </authorList>
    </citation>
    <scope>NUCLEOTIDE SEQUENCE [LARGE SCALE GENOMIC DNA]</scope>
    <source>
        <strain evidence="4">S2676</strain>
    </source>
</reference>
<sequence>MLLKLIIIVLLFSIIYNLFRALFIMLKGDHSGESMSRLLGKRVFFSASVLLLILIAKGLGWLNFNPAPNAITHTQTQTSTAKPRPQNASTTRQPETQSGYVR</sequence>
<evidence type="ECO:0000313" key="4">
    <source>
        <dbReference type="Proteomes" id="UP000310249"/>
    </source>
</evidence>
<evidence type="ECO:0000256" key="2">
    <source>
        <dbReference type="SAM" id="Phobius"/>
    </source>
</evidence>
<feature type="region of interest" description="Disordered" evidence="1">
    <location>
        <begin position="73"/>
        <end position="102"/>
    </location>
</feature>
<evidence type="ECO:0000313" key="3">
    <source>
        <dbReference type="EMBL" id="TMP25259.1"/>
    </source>
</evidence>
<keyword evidence="2" id="KW-1133">Transmembrane helix</keyword>
<dbReference type="RefSeq" id="WP_138551700.1">
    <property type="nucleotide sequence ID" value="NZ_PNCH01000029.1"/>
</dbReference>
<accession>A0A5S3WG30</accession>
<organism evidence="3 4">
    <name type="scientific">Pseudoalteromonas rubra</name>
    <dbReference type="NCBI Taxonomy" id="43658"/>
    <lineage>
        <taxon>Bacteria</taxon>
        <taxon>Pseudomonadati</taxon>
        <taxon>Pseudomonadota</taxon>
        <taxon>Gammaproteobacteria</taxon>
        <taxon>Alteromonadales</taxon>
        <taxon>Pseudoalteromonadaceae</taxon>
        <taxon>Pseudoalteromonas</taxon>
    </lineage>
</organism>
<keyword evidence="2" id="KW-0812">Transmembrane</keyword>
<keyword evidence="2" id="KW-0472">Membrane</keyword>
<dbReference type="EMBL" id="PNCI01000059">
    <property type="protein sequence ID" value="TMP25259.1"/>
    <property type="molecule type" value="Genomic_DNA"/>
</dbReference>
<feature type="transmembrane region" description="Helical" evidence="2">
    <location>
        <begin position="6"/>
        <end position="23"/>
    </location>
</feature>
<feature type="transmembrane region" description="Helical" evidence="2">
    <location>
        <begin position="43"/>
        <end position="64"/>
    </location>
</feature>